<dbReference type="SUPFAM" id="SSF141300">
    <property type="entry name" value="GatD N-terminal domain-like"/>
    <property type="match status" value="1"/>
</dbReference>
<dbReference type="InterPro" id="IPR037222">
    <property type="entry name" value="GatD_N_sf"/>
</dbReference>
<dbReference type="PIRSF" id="PIRSF500175">
    <property type="entry name" value="Glu_ADT_D"/>
    <property type="match status" value="1"/>
</dbReference>
<reference evidence="12" key="2">
    <citation type="journal article" date="2010" name="Stand. Genomic Sci.">
        <title>Complete genome sequence of Vulcanisaeta distributa type strain (IC-017T).</title>
        <authorList>
            <person name="Mavromatis K."/>
            <person name="Sikorski J."/>
            <person name="Pabst E."/>
            <person name="Teshima H."/>
            <person name="Lapidus A."/>
            <person name="Lucas S."/>
            <person name="Nolan M."/>
            <person name="Glavina Del Rio T."/>
            <person name="Cheng J."/>
            <person name="Bruce D."/>
            <person name="Goodwin L."/>
            <person name="Pitluck S."/>
            <person name="Liolios K."/>
            <person name="Ivanova N."/>
            <person name="Mikhailova N."/>
            <person name="Pati A."/>
            <person name="Chen A."/>
            <person name="Palaniappan K."/>
            <person name="Land M."/>
            <person name="Hauser L."/>
            <person name="Chang Y."/>
            <person name="Jeffries C."/>
            <person name="Rohde M."/>
            <person name="Spring S."/>
            <person name="Goker M."/>
            <person name="Wirth R."/>
            <person name="Woyke T."/>
            <person name="Bristow J."/>
            <person name="Eisen J."/>
            <person name="Markowitz V."/>
            <person name="Hugenholtz P."/>
            <person name="Klenk H."/>
            <person name="Kyrpides N."/>
        </authorList>
    </citation>
    <scope>NUCLEOTIDE SEQUENCE [LARGE SCALE GENOMIC DNA]</scope>
    <source>
        <strain evidence="12">DSM 14429 / JCM 11212 / NBRC 100878 / IC-017</strain>
    </source>
</reference>
<comment type="function">
    <text evidence="5 7">Allows the formation of correctly charged Gln-tRNA(Gln) through the transamidation of misacylated Glu-tRNA(Gln) in organisms which lack glutaminyl-tRNA synthetase. The reaction takes place in the presence of glutamine and ATP through an activated gamma-phospho-Glu-tRNA(Gln). The GatDE system is specific for glutamate and does not act on aspartate.</text>
</comment>
<dbReference type="InterPro" id="IPR037152">
    <property type="entry name" value="L-asparaginase_N_sf"/>
</dbReference>
<dbReference type="SMART" id="SM00870">
    <property type="entry name" value="Asparaginase"/>
    <property type="match status" value="1"/>
</dbReference>
<keyword evidence="11" id="KW-0808">Transferase</keyword>
<dbReference type="InterPro" id="IPR036152">
    <property type="entry name" value="Asp/glu_Ase-like_sf"/>
</dbReference>
<dbReference type="HOGENOM" id="CLU_019134_2_1_2"/>
<comment type="similarity">
    <text evidence="5 7">Belongs to the asparaginase 1 family. GatD subfamily.</text>
</comment>
<evidence type="ECO:0000259" key="9">
    <source>
        <dbReference type="Pfam" id="PF17763"/>
    </source>
</evidence>
<dbReference type="KEGG" id="vdi:Vdis_2447"/>
<feature type="domain" description="L-asparaginase N-terminal" evidence="8">
    <location>
        <begin position="97"/>
        <end position="288"/>
    </location>
</feature>
<dbReference type="Gene3D" id="3.40.50.40">
    <property type="match status" value="1"/>
</dbReference>
<dbReference type="InterPro" id="IPR040919">
    <property type="entry name" value="Asparaginase_C"/>
</dbReference>
<dbReference type="GO" id="GO:0050567">
    <property type="term" value="F:glutaminyl-tRNA synthase (glutamine-hydrolyzing) activity"/>
    <property type="evidence" value="ECO:0007669"/>
    <property type="project" value="UniProtKB-UniRule"/>
</dbReference>
<evidence type="ECO:0000256" key="2">
    <source>
        <dbReference type="ARBA" id="ARBA00022741"/>
    </source>
</evidence>
<evidence type="ECO:0000259" key="8">
    <source>
        <dbReference type="Pfam" id="PF00710"/>
    </source>
</evidence>
<dbReference type="Gene3D" id="3.40.50.1170">
    <property type="entry name" value="L-asparaginase, N-terminal domain"/>
    <property type="match status" value="1"/>
</dbReference>
<dbReference type="GO" id="GO:0004067">
    <property type="term" value="F:asparaginase activity"/>
    <property type="evidence" value="ECO:0007669"/>
    <property type="project" value="UniProtKB-UniRule"/>
</dbReference>
<evidence type="ECO:0000256" key="6">
    <source>
        <dbReference type="PROSITE-ProRule" id="PRU10100"/>
    </source>
</evidence>
<dbReference type="PRINTS" id="PR00139">
    <property type="entry name" value="ASNGLNASE"/>
</dbReference>
<keyword evidence="2 5" id="KW-0547">Nucleotide-binding</keyword>
<dbReference type="InterPro" id="IPR027475">
    <property type="entry name" value="Asparaginase/glutaminase_AS2"/>
</dbReference>
<dbReference type="eggNOG" id="arCOG01924">
    <property type="taxonomic scope" value="Archaea"/>
</dbReference>
<keyword evidence="12" id="KW-1185">Reference proteome</keyword>
<dbReference type="InterPro" id="IPR040918">
    <property type="entry name" value="GatD_N"/>
</dbReference>
<feature type="domain" description="Asparaginase/glutaminase C-terminal" evidence="9">
    <location>
        <begin position="315"/>
        <end position="426"/>
    </location>
</feature>
<dbReference type="Pfam" id="PF00710">
    <property type="entry name" value="Asparaginase"/>
    <property type="match status" value="1"/>
</dbReference>
<feature type="domain" description="GatD N-terminal" evidence="10">
    <location>
        <begin position="16"/>
        <end position="70"/>
    </location>
</feature>
<dbReference type="NCBIfam" id="TIGR02153">
    <property type="entry name" value="gatD_arch"/>
    <property type="match status" value="1"/>
</dbReference>
<accession>E1QRJ9</accession>
<evidence type="ECO:0000256" key="1">
    <source>
        <dbReference type="ARBA" id="ARBA00022598"/>
    </source>
</evidence>
<dbReference type="EC" id="6.3.5.-" evidence="5 7"/>
<dbReference type="Pfam" id="PF18195">
    <property type="entry name" value="GatD_N"/>
    <property type="match status" value="1"/>
</dbReference>
<dbReference type="CDD" id="cd08962">
    <property type="entry name" value="GatD"/>
    <property type="match status" value="1"/>
</dbReference>
<evidence type="ECO:0000259" key="10">
    <source>
        <dbReference type="Pfam" id="PF18195"/>
    </source>
</evidence>
<dbReference type="GO" id="GO:0006450">
    <property type="term" value="P:regulation of translational fidelity"/>
    <property type="evidence" value="ECO:0007669"/>
    <property type="project" value="InterPro"/>
</dbReference>
<evidence type="ECO:0000313" key="11">
    <source>
        <dbReference type="EMBL" id="ADN51813.1"/>
    </source>
</evidence>
<keyword evidence="3 5" id="KW-0067">ATP-binding</keyword>
<gene>
    <name evidence="5" type="primary">gatD</name>
    <name evidence="11" type="ordered locus">Vdis_2447</name>
</gene>
<feature type="active site" evidence="5">
    <location>
        <position position="183"/>
    </location>
</feature>
<dbReference type="AlphaFoldDB" id="E1QRJ9"/>
<dbReference type="Proteomes" id="UP000006681">
    <property type="component" value="Chromosome"/>
</dbReference>
<name>E1QRJ9_VULDI</name>
<dbReference type="GO" id="GO:0005524">
    <property type="term" value="F:ATP binding"/>
    <property type="evidence" value="ECO:0007669"/>
    <property type="project" value="UniProtKB-KW"/>
</dbReference>
<dbReference type="InterPro" id="IPR011878">
    <property type="entry name" value="GatD"/>
</dbReference>
<feature type="active site" evidence="5 6">
    <location>
        <position position="182"/>
    </location>
</feature>
<protein>
    <recommendedName>
        <fullName evidence="5 7">Glutamyl-tRNA(Gln) amidotransferase subunit D</fullName>
        <shortName evidence="5">Glu-ADT subunit D</shortName>
        <ecNumber evidence="5 7">6.3.5.-</ecNumber>
    </recommendedName>
</protein>
<dbReference type="PIRSF" id="PIRSF001220">
    <property type="entry name" value="L-ASNase_gatD"/>
    <property type="match status" value="1"/>
</dbReference>
<keyword evidence="1 5" id="KW-0436">Ligase</keyword>
<evidence type="ECO:0000256" key="3">
    <source>
        <dbReference type="ARBA" id="ARBA00022840"/>
    </source>
</evidence>
<dbReference type="NCBIfam" id="TIGR00519">
    <property type="entry name" value="asnASE_I"/>
    <property type="match status" value="1"/>
</dbReference>
<proteinExistence type="inferred from homology"/>
<evidence type="ECO:0000256" key="4">
    <source>
        <dbReference type="ARBA" id="ARBA00022917"/>
    </source>
</evidence>
<dbReference type="PROSITE" id="PS51732">
    <property type="entry name" value="ASN_GLN_ASE_3"/>
    <property type="match status" value="1"/>
</dbReference>
<dbReference type="NCBIfam" id="NF003217">
    <property type="entry name" value="PRK04183.1"/>
    <property type="match status" value="1"/>
</dbReference>
<keyword evidence="4 5" id="KW-0648">Protein biosynthesis</keyword>
<dbReference type="InterPro" id="IPR027473">
    <property type="entry name" value="L-asparaginase_C"/>
</dbReference>
<dbReference type="EMBL" id="CP002100">
    <property type="protein sequence ID" value="ADN51813.1"/>
    <property type="molecule type" value="Genomic_DNA"/>
</dbReference>
<feature type="active site" evidence="5">
    <location>
        <position position="106"/>
    </location>
</feature>
<dbReference type="InterPro" id="IPR006033">
    <property type="entry name" value="AsnA_fam"/>
</dbReference>
<evidence type="ECO:0000256" key="5">
    <source>
        <dbReference type="HAMAP-Rule" id="MF_00586"/>
    </source>
</evidence>
<dbReference type="PANTHER" id="PTHR11707:SF28">
    <property type="entry name" value="60 KDA LYSOPHOSPHOLIPASE"/>
    <property type="match status" value="1"/>
</dbReference>
<dbReference type="RefSeq" id="WP_013337538.1">
    <property type="nucleotide sequence ID" value="NC_014537.1"/>
</dbReference>
<reference evidence="11 12" key="1">
    <citation type="journal article" date="2010" name="Stand. Genomic Sci.">
        <title>Complete genome sequence of Vulcanisaeta distributa type strain (IC-017).</title>
        <authorList>
            <person name="Mavromatis K."/>
            <person name="Sikorski J."/>
            <person name="Pabst E."/>
            <person name="Teshima H."/>
            <person name="Lapidus A."/>
            <person name="Lucas S."/>
            <person name="Nolan M."/>
            <person name="Glavina Del Rio T."/>
            <person name="Cheng J.F."/>
            <person name="Bruce D."/>
            <person name="Goodwin L."/>
            <person name="Pitluck S."/>
            <person name="Liolios K."/>
            <person name="Ivanova N."/>
            <person name="Mikhailova N."/>
            <person name="Pati A."/>
            <person name="Chen A."/>
            <person name="Palaniappan K."/>
            <person name="Land M."/>
            <person name="Hauser L."/>
            <person name="Chang Y.J."/>
            <person name="Jeffries C.D."/>
            <person name="Rohde M."/>
            <person name="Spring S."/>
            <person name="Goker M."/>
            <person name="Wirth R."/>
            <person name="Woyke T."/>
            <person name="Bristow J."/>
            <person name="Eisen J.A."/>
            <person name="Markowitz V."/>
            <person name="Hugenholtz P."/>
            <person name="Klenk H.P."/>
            <person name="Kyrpides N.C."/>
        </authorList>
    </citation>
    <scope>NUCLEOTIDE SEQUENCE [LARGE SCALE GENOMIC DNA]</scope>
    <source>
        <strain evidence="12">DSM 14429 / JCM 11212 / NBRC 100878 / IC-017</strain>
    </source>
</reference>
<dbReference type="Gene3D" id="2.30.30.520">
    <property type="match status" value="1"/>
</dbReference>
<evidence type="ECO:0000256" key="7">
    <source>
        <dbReference type="RuleBase" id="RU004457"/>
    </source>
</evidence>
<dbReference type="GO" id="GO:0006412">
    <property type="term" value="P:translation"/>
    <property type="evidence" value="ECO:0007669"/>
    <property type="project" value="UniProtKB-UniRule"/>
</dbReference>
<dbReference type="SUPFAM" id="SSF53774">
    <property type="entry name" value="Glutaminase/Asparaginase"/>
    <property type="match status" value="1"/>
</dbReference>
<dbReference type="HAMAP" id="MF_00586">
    <property type="entry name" value="GatD"/>
    <property type="match status" value="1"/>
</dbReference>
<dbReference type="PANTHER" id="PTHR11707">
    <property type="entry name" value="L-ASPARAGINASE"/>
    <property type="match status" value="1"/>
</dbReference>
<comment type="catalytic activity">
    <reaction evidence="5 7">
        <text>L-glutamyl-tRNA(Gln) + L-glutamine + ATP + H2O = L-glutaminyl-tRNA(Gln) + L-glutamate + ADP + phosphate + H(+)</text>
        <dbReference type="Rhea" id="RHEA:17521"/>
        <dbReference type="Rhea" id="RHEA-COMP:9681"/>
        <dbReference type="Rhea" id="RHEA-COMP:9684"/>
        <dbReference type="ChEBI" id="CHEBI:15377"/>
        <dbReference type="ChEBI" id="CHEBI:15378"/>
        <dbReference type="ChEBI" id="CHEBI:29985"/>
        <dbReference type="ChEBI" id="CHEBI:30616"/>
        <dbReference type="ChEBI" id="CHEBI:43474"/>
        <dbReference type="ChEBI" id="CHEBI:58359"/>
        <dbReference type="ChEBI" id="CHEBI:78520"/>
        <dbReference type="ChEBI" id="CHEBI:78521"/>
        <dbReference type="ChEBI" id="CHEBI:456216"/>
    </reaction>
</comment>
<evidence type="ECO:0000313" key="12">
    <source>
        <dbReference type="Proteomes" id="UP000006681"/>
    </source>
</evidence>
<organism evidence="11 12">
    <name type="scientific">Vulcanisaeta distributa (strain DSM 14429 / JCM 11212 / NBRC 100878 / IC-017)</name>
    <dbReference type="NCBI Taxonomy" id="572478"/>
    <lineage>
        <taxon>Archaea</taxon>
        <taxon>Thermoproteota</taxon>
        <taxon>Thermoprotei</taxon>
        <taxon>Thermoproteales</taxon>
        <taxon>Thermoproteaceae</taxon>
        <taxon>Vulcanisaeta</taxon>
    </lineage>
</organism>
<dbReference type="InterPro" id="IPR027474">
    <property type="entry name" value="L-asparaginase_N"/>
</dbReference>
<sequence length="452" mass="49962">MNTIPVLSELMSRWGIKEFDLVRIYLRDGTALDGVVLPRPGVGDPNVLILKLDNGYNVGIHASNIERVEVKGHVESKSAVSIPIGQFVKSESTGLPRVRLVATGGTIMSKVDYRTGAVYPSFSLEDLYAMYPEVKGIADIELLNLMAIFSEDMTPRRWAEIAEAAYKAFLDGVFGVVVLHGTDTMHYTAAALSFAIRNPPGPIALVGSQRSSDRPSSDAFENMLAAVLVGARAPFAGSYVVMHASTNDGLIAVHRGTRVRKMHTSRRDTFISINDRPVAYVNIDRLEIVLNTNNYMPRSKVEDTVLMNRFDEKTALIKFYPGMDPEILHFLIDKGYHGIVIEGTGFGHVREELLDPIKRAIDSGIPVVIASQTIFGRVNLNVYRRGVELLRLGVIPAEDMIPEVAFVKLSWVLGQTRDMNEVRRLMLTPVAGELNPRSDVGTYMLGPELPRK</sequence>
<dbReference type="GO" id="GO:0016740">
    <property type="term" value="F:transferase activity"/>
    <property type="evidence" value="ECO:0007669"/>
    <property type="project" value="UniProtKB-KW"/>
</dbReference>
<dbReference type="GeneID" id="9753407"/>
<dbReference type="GO" id="GO:0006520">
    <property type="term" value="P:amino acid metabolic process"/>
    <property type="evidence" value="ECO:0007669"/>
    <property type="project" value="InterPro"/>
</dbReference>
<dbReference type="Pfam" id="PF17763">
    <property type="entry name" value="Asparaginase_C"/>
    <property type="match status" value="1"/>
</dbReference>
<dbReference type="InterPro" id="IPR006034">
    <property type="entry name" value="Asparaginase/glutaminase-like"/>
</dbReference>
<dbReference type="STRING" id="572478.Vdis_2447"/>
<dbReference type="PROSITE" id="PS00917">
    <property type="entry name" value="ASN_GLN_ASE_2"/>
    <property type="match status" value="1"/>
</dbReference>
<comment type="subunit">
    <text evidence="5 7">Heterodimer of GatD and GatE.</text>
</comment>
<feature type="active site" evidence="5">
    <location>
        <position position="261"/>
    </location>
</feature>